<dbReference type="SMART" id="SM00015">
    <property type="entry name" value="IQ"/>
    <property type="match status" value="1"/>
</dbReference>
<protein>
    <submittedName>
        <fullName evidence="2">Unnamed protein product</fullName>
    </submittedName>
</protein>
<accession>A0A9W6UAC1</accession>
<reference evidence="2" key="1">
    <citation type="submission" date="2023-04" db="EMBL/GenBank/DDBJ databases">
        <title>Phytophthora lilii NBRC 32176.</title>
        <authorList>
            <person name="Ichikawa N."/>
            <person name="Sato H."/>
            <person name="Tonouchi N."/>
        </authorList>
    </citation>
    <scope>NUCLEOTIDE SEQUENCE</scope>
    <source>
        <strain evidence="2">NBRC 32176</strain>
    </source>
</reference>
<gene>
    <name evidence="2" type="ORF">Plil01_001188100</name>
</gene>
<organism evidence="2 3">
    <name type="scientific">Phytophthora lilii</name>
    <dbReference type="NCBI Taxonomy" id="2077276"/>
    <lineage>
        <taxon>Eukaryota</taxon>
        <taxon>Sar</taxon>
        <taxon>Stramenopiles</taxon>
        <taxon>Oomycota</taxon>
        <taxon>Peronosporomycetes</taxon>
        <taxon>Peronosporales</taxon>
        <taxon>Peronosporaceae</taxon>
        <taxon>Phytophthora</taxon>
    </lineage>
</organism>
<proteinExistence type="predicted"/>
<dbReference type="InterPro" id="IPR000048">
    <property type="entry name" value="IQ_motif_EF-hand-BS"/>
</dbReference>
<dbReference type="EMBL" id="BSXW01000703">
    <property type="protein sequence ID" value="GMF28261.1"/>
    <property type="molecule type" value="Genomic_DNA"/>
</dbReference>
<name>A0A9W6UAC1_9STRA</name>
<evidence type="ECO:0000313" key="3">
    <source>
        <dbReference type="Proteomes" id="UP001165083"/>
    </source>
</evidence>
<dbReference type="PROSITE" id="PS50096">
    <property type="entry name" value="IQ"/>
    <property type="match status" value="1"/>
</dbReference>
<evidence type="ECO:0000313" key="2">
    <source>
        <dbReference type="EMBL" id="GMF28261.1"/>
    </source>
</evidence>
<feature type="region of interest" description="Disordered" evidence="1">
    <location>
        <begin position="80"/>
        <end position="149"/>
    </location>
</feature>
<dbReference type="AlphaFoldDB" id="A0A9W6UAC1"/>
<sequence>MLVEIVTEKRQAQRLEFPLHVPTQRLSSPLAVGLHGGGIMMTARNQLYQTKYSTLFPDEEHSCEPKRHVRFAALSRNALPYTEQFPRHRRPRGSPPKRAAIPPPSKGQTHNNRVPSSYAVQALRKSRRNKTASKVLEEGPSKTSSIHRVAYDDDPDSQKLWGFSVRYSPKKQLETQWRATEGQHFRVQHVKDEQEIGKQKLATRSQQQAMLDDADYAQYLYLASLYGPLDALLFCCCPPGSQGRIYKLLVETSARRIQRWGPLRITALRRYWVGHLARKMATTSILQGVDSVINSLQQNDQAIVLFNQFQFLRVAKVLASWRKYAVRMAQLRDKMRLALAKDLERRFYQWRDNVKARKRFKQQLKRVARRKALQFAFKQWQLWQKQQEKLRCHLVQRWLQTKRECWKMWSGFVLHNCSANVLQRSWRHYTWQIQRKHSAIVITKIFRGWKSRQKVKILRENIAIHSVLLRVVGVATWKVQCETLTLHRRQLVERELTQARKCVEYIVNSENEAAAQVEAELAKVVRNNMHRNLEENIQILKMETNAMPLQTAKSNSSFARMATQRLITSERAQARNEIVKLFRVQGAMANSNPCLICQVHDDFSRSECLHGCISHHVCISPFCKSIDGSSDVYAQLQVWETSAGVELARLDQIAQERTQGLLSIEPPIQLIWKSITTAQNGSHVKGYPNSRDLGLRK</sequence>
<keyword evidence="3" id="KW-1185">Reference proteome</keyword>
<dbReference type="OrthoDB" id="73247at2759"/>
<dbReference type="Proteomes" id="UP001165083">
    <property type="component" value="Unassembled WGS sequence"/>
</dbReference>
<evidence type="ECO:0000256" key="1">
    <source>
        <dbReference type="SAM" id="MobiDB-lite"/>
    </source>
</evidence>
<comment type="caution">
    <text evidence="2">The sequence shown here is derived from an EMBL/GenBank/DDBJ whole genome shotgun (WGS) entry which is preliminary data.</text>
</comment>
<feature type="compositionally biased region" description="Polar residues" evidence="1">
    <location>
        <begin position="106"/>
        <end position="119"/>
    </location>
</feature>